<name>A0ACB7P9C4_9PEZI</name>
<dbReference type="EMBL" id="JAGIZQ010000004">
    <property type="protein sequence ID" value="KAH6632055.1"/>
    <property type="molecule type" value="Genomic_DNA"/>
</dbReference>
<reference evidence="1 2" key="1">
    <citation type="journal article" date="2021" name="Nat. Commun.">
        <title>Genetic determinants of endophytism in the Arabidopsis root mycobiome.</title>
        <authorList>
            <person name="Mesny F."/>
            <person name="Miyauchi S."/>
            <person name="Thiergart T."/>
            <person name="Pickel B."/>
            <person name="Atanasova L."/>
            <person name="Karlsson M."/>
            <person name="Huettel B."/>
            <person name="Barry K.W."/>
            <person name="Haridas S."/>
            <person name="Chen C."/>
            <person name="Bauer D."/>
            <person name="Andreopoulos W."/>
            <person name="Pangilinan J."/>
            <person name="LaButti K."/>
            <person name="Riley R."/>
            <person name="Lipzen A."/>
            <person name="Clum A."/>
            <person name="Drula E."/>
            <person name="Henrissat B."/>
            <person name="Kohler A."/>
            <person name="Grigoriev I.V."/>
            <person name="Martin F.M."/>
            <person name="Hacquard S."/>
        </authorList>
    </citation>
    <scope>NUCLEOTIDE SEQUENCE [LARGE SCALE GENOMIC DNA]</scope>
    <source>
        <strain evidence="1 2">MPI-SDFR-AT-0079</strain>
    </source>
</reference>
<protein>
    <submittedName>
        <fullName evidence="1">Uncharacterized protein</fullName>
    </submittedName>
</protein>
<organism evidence="1 2">
    <name type="scientific">Chaetomium tenue</name>
    <dbReference type="NCBI Taxonomy" id="1854479"/>
    <lineage>
        <taxon>Eukaryota</taxon>
        <taxon>Fungi</taxon>
        <taxon>Dikarya</taxon>
        <taxon>Ascomycota</taxon>
        <taxon>Pezizomycotina</taxon>
        <taxon>Sordariomycetes</taxon>
        <taxon>Sordariomycetidae</taxon>
        <taxon>Sordariales</taxon>
        <taxon>Chaetomiaceae</taxon>
        <taxon>Chaetomium</taxon>
    </lineage>
</organism>
<evidence type="ECO:0000313" key="2">
    <source>
        <dbReference type="Proteomes" id="UP000724584"/>
    </source>
</evidence>
<dbReference type="Proteomes" id="UP000724584">
    <property type="component" value="Unassembled WGS sequence"/>
</dbReference>
<sequence>MTRKSVLIIGANRAVGFNLVKAFIADSWEVTGTVPPQARVDKDPALAELEKTGIKILELDYLNEGTIERAAIAYGNRPLDILVNLGGPPPKPKHWYEQTADLMAEQFGVMTVGPIITAKHFLLQLERAADAKIVNVSSSFGSIAANTFGFFLAYRAAKAALHQSVLTMAREWEAEGRKVTTVCVDPGFLAAHSRSWDGGGDMNACIACLMRIFERITPKDNGAFLL</sequence>
<accession>A0ACB7P9C4</accession>
<gene>
    <name evidence="1" type="ORF">F5144DRAFT_629967</name>
</gene>
<keyword evidence="2" id="KW-1185">Reference proteome</keyword>
<comment type="caution">
    <text evidence="1">The sequence shown here is derived from an EMBL/GenBank/DDBJ whole genome shotgun (WGS) entry which is preliminary data.</text>
</comment>
<evidence type="ECO:0000313" key="1">
    <source>
        <dbReference type="EMBL" id="KAH6632055.1"/>
    </source>
</evidence>
<proteinExistence type="predicted"/>